<accession>A0A1Y3B4U4</accession>
<keyword evidence="2" id="KW-1185">Reference proteome</keyword>
<protein>
    <submittedName>
        <fullName evidence="1">Uncharacterized protein</fullName>
    </submittedName>
</protein>
<dbReference type="Proteomes" id="UP000194236">
    <property type="component" value="Unassembled WGS sequence"/>
</dbReference>
<organism evidence="1 2">
    <name type="scientific">Euroglyphus maynei</name>
    <name type="common">Mayne's house dust mite</name>
    <dbReference type="NCBI Taxonomy" id="6958"/>
    <lineage>
        <taxon>Eukaryota</taxon>
        <taxon>Metazoa</taxon>
        <taxon>Ecdysozoa</taxon>
        <taxon>Arthropoda</taxon>
        <taxon>Chelicerata</taxon>
        <taxon>Arachnida</taxon>
        <taxon>Acari</taxon>
        <taxon>Acariformes</taxon>
        <taxon>Sarcoptiformes</taxon>
        <taxon>Astigmata</taxon>
        <taxon>Psoroptidia</taxon>
        <taxon>Analgoidea</taxon>
        <taxon>Pyroglyphidae</taxon>
        <taxon>Pyroglyphinae</taxon>
        <taxon>Euroglyphus</taxon>
    </lineage>
</organism>
<name>A0A1Y3B4U4_EURMA</name>
<dbReference type="EMBL" id="MUJZ01047783">
    <property type="protein sequence ID" value="OTF74295.1"/>
    <property type="molecule type" value="Genomic_DNA"/>
</dbReference>
<proteinExistence type="predicted"/>
<reference evidence="1 2" key="1">
    <citation type="submission" date="2017-03" db="EMBL/GenBank/DDBJ databases">
        <title>Genome Survey of Euroglyphus maynei.</title>
        <authorList>
            <person name="Arlian L.G."/>
            <person name="Morgan M.S."/>
            <person name="Rider S.D."/>
        </authorList>
    </citation>
    <scope>NUCLEOTIDE SEQUENCE [LARGE SCALE GENOMIC DNA]</scope>
    <source>
        <strain evidence="1">Arlian Lab</strain>
        <tissue evidence="1">Whole body</tissue>
    </source>
</reference>
<evidence type="ECO:0000313" key="1">
    <source>
        <dbReference type="EMBL" id="OTF74295.1"/>
    </source>
</evidence>
<sequence>MVYVQHGQVIISSFSI</sequence>
<dbReference type="AlphaFoldDB" id="A0A1Y3B4U4"/>
<evidence type="ECO:0000313" key="2">
    <source>
        <dbReference type="Proteomes" id="UP000194236"/>
    </source>
</evidence>
<gene>
    <name evidence="1" type="ORF">BLA29_007008</name>
</gene>
<comment type="caution">
    <text evidence="1">The sequence shown here is derived from an EMBL/GenBank/DDBJ whole genome shotgun (WGS) entry which is preliminary data.</text>
</comment>